<evidence type="ECO:0000313" key="3">
    <source>
        <dbReference type="Proteomes" id="UP000000267"/>
    </source>
</evidence>
<proteinExistence type="predicted"/>
<dbReference type="HOGENOM" id="CLU_065860_0_0_1"/>
<reference evidence="2 3" key="1">
    <citation type="journal article" date="2007" name="Proc. Natl. Acad. Sci. U.S.A.">
        <title>Independent sorting-out of thousands of duplicated gene pairs in two yeast species descended from a whole-genome duplication.</title>
        <authorList>
            <person name="Scannell D.R."/>
            <person name="Frank A.C."/>
            <person name="Conant G.C."/>
            <person name="Byrne K.P."/>
            <person name="Woolfit M."/>
            <person name="Wolfe K.H."/>
        </authorList>
    </citation>
    <scope>NUCLEOTIDE SEQUENCE [LARGE SCALE GENOMIC DNA]</scope>
    <source>
        <strain evidence="3">ATCC 22028 / DSM 70294 / BCRC 21397 / CBS 2163 / NBRC 10782 / NRRL Y-8283 / UCD 57-17</strain>
    </source>
</reference>
<evidence type="ECO:0000256" key="1">
    <source>
        <dbReference type="SAM" id="MobiDB-lite"/>
    </source>
</evidence>
<dbReference type="STRING" id="436907.A7TQ20"/>
<dbReference type="EMBL" id="DS480451">
    <property type="protein sequence ID" value="EDO15625.1"/>
    <property type="molecule type" value="Genomic_DNA"/>
</dbReference>
<dbReference type="GO" id="GO:0007131">
    <property type="term" value="P:reciprocal meiotic recombination"/>
    <property type="evidence" value="ECO:0007669"/>
    <property type="project" value="EnsemblFungi"/>
</dbReference>
<dbReference type="KEGG" id="vpo:Kpol_489p6"/>
<evidence type="ECO:0000313" key="2">
    <source>
        <dbReference type="EMBL" id="EDO15625.1"/>
    </source>
</evidence>
<dbReference type="InParanoid" id="A7TQ20"/>
<organism evidence="3">
    <name type="scientific">Vanderwaltozyma polyspora (strain ATCC 22028 / DSM 70294 / BCRC 21397 / CBS 2163 / NBRC 10782 / NRRL Y-8283 / UCD 57-17)</name>
    <name type="common">Kluyveromyces polysporus</name>
    <dbReference type="NCBI Taxonomy" id="436907"/>
    <lineage>
        <taxon>Eukaryota</taxon>
        <taxon>Fungi</taxon>
        <taxon>Dikarya</taxon>
        <taxon>Ascomycota</taxon>
        <taxon>Saccharomycotina</taxon>
        <taxon>Saccharomycetes</taxon>
        <taxon>Saccharomycetales</taxon>
        <taxon>Saccharomycetaceae</taxon>
        <taxon>Vanderwaltozyma</taxon>
    </lineage>
</organism>
<dbReference type="InterPro" id="IPR018822">
    <property type="entry name" value="UPF0646"/>
</dbReference>
<feature type="region of interest" description="Disordered" evidence="1">
    <location>
        <begin position="36"/>
        <end position="56"/>
    </location>
</feature>
<keyword evidence="3" id="KW-1185">Reference proteome</keyword>
<protein>
    <recommendedName>
        <fullName evidence="4">Reduced meiotic recombination protein 1</fullName>
    </recommendedName>
</protein>
<evidence type="ECO:0008006" key="4">
    <source>
        <dbReference type="Google" id="ProtNLM"/>
    </source>
</evidence>
<dbReference type="Pfam" id="PF10336">
    <property type="entry name" value="DUF2420"/>
    <property type="match status" value="1"/>
</dbReference>
<dbReference type="AlphaFoldDB" id="A7TQ20"/>
<dbReference type="OMA" id="MSKEMYL"/>
<dbReference type="GO" id="GO:0006311">
    <property type="term" value="P:meiotic gene conversion"/>
    <property type="evidence" value="ECO:0007669"/>
    <property type="project" value="EnsemblFungi"/>
</dbReference>
<dbReference type="FunCoup" id="A7TQ20">
    <property type="interactions" value="52"/>
</dbReference>
<dbReference type="OrthoDB" id="2507795at2759"/>
<dbReference type="GeneID" id="5543718"/>
<dbReference type="Proteomes" id="UP000000267">
    <property type="component" value="Unassembled WGS sequence"/>
</dbReference>
<sequence length="260" mass="29276">MASKSESKDLVDDDGVCVTLDDDVCVSLDDSVLKKPKLEEKSTEAENNDAKGGNDNTEVQISIEDQIKEAAKALLKKKIPTIVILYEGTRFLLFNSDEPEAELAAIVCEDESMLHQNCGTLMKVLREFMENYYGKLHFVTKELMMEIPCLELTLCEDNIYNEKITFNDILSIFEILRERSIERGENGIPDHLNVQIAVRPRFVSRYNSLVELTESDASLSNIKPFSNDECNPLVLDDEIDGGEVVSEIVVTGEMEIEEID</sequence>
<name>A7TQ20_VANPO</name>
<dbReference type="PhylomeDB" id="A7TQ20"/>
<accession>A7TQ20</accession>
<dbReference type="RefSeq" id="XP_001643483.1">
    <property type="nucleotide sequence ID" value="XM_001643433.1"/>
</dbReference>
<dbReference type="eggNOG" id="ENOG502RZ15">
    <property type="taxonomic scope" value="Eukaryota"/>
</dbReference>
<gene>
    <name evidence="2" type="ORF">Kpol_489p6</name>
</gene>